<dbReference type="PROSITE" id="PS00308">
    <property type="entry name" value="LECTIN_LEGUME_ALPHA"/>
    <property type="match status" value="1"/>
</dbReference>
<evidence type="ECO:0000256" key="7">
    <source>
        <dbReference type="ARBA" id="ARBA00022527"/>
    </source>
</evidence>
<dbReference type="GO" id="GO:0005524">
    <property type="term" value="F:ATP binding"/>
    <property type="evidence" value="ECO:0007669"/>
    <property type="project" value="UniProtKB-UniRule"/>
</dbReference>
<keyword evidence="11 17" id="KW-0547">Nucleotide-binding</keyword>
<gene>
    <name evidence="21" type="ORF">C3L33_15843</name>
</gene>
<evidence type="ECO:0000256" key="8">
    <source>
        <dbReference type="ARBA" id="ARBA00022692"/>
    </source>
</evidence>
<dbReference type="PANTHER" id="PTHR27007">
    <property type="match status" value="1"/>
</dbReference>
<dbReference type="EMBL" id="QEFC01002432">
    <property type="protein sequence ID" value="KAE9452258.1"/>
    <property type="molecule type" value="Genomic_DNA"/>
</dbReference>
<proteinExistence type="inferred from homology"/>
<evidence type="ECO:0000256" key="11">
    <source>
        <dbReference type="ARBA" id="ARBA00022741"/>
    </source>
</evidence>
<evidence type="ECO:0000256" key="6">
    <source>
        <dbReference type="ARBA" id="ARBA00022475"/>
    </source>
</evidence>
<feature type="non-terminal residue" evidence="21">
    <location>
        <position position="1"/>
    </location>
</feature>
<keyword evidence="10" id="KW-0430">Lectin</keyword>
<evidence type="ECO:0000256" key="1">
    <source>
        <dbReference type="ARBA" id="ARBA00004236"/>
    </source>
</evidence>
<dbReference type="EC" id="2.7.11.1" evidence="5"/>
<dbReference type="InterPro" id="IPR019825">
    <property type="entry name" value="Lectin_legB_Mn/Ca_BS"/>
</dbReference>
<dbReference type="FunFam" id="3.30.200.20:FF:000168">
    <property type="entry name" value="L-type lectin-domain containing receptor kinase IX.1"/>
    <property type="match status" value="1"/>
</dbReference>
<dbReference type="InterPro" id="IPR000985">
    <property type="entry name" value="Lectin_LegA_CS"/>
</dbReference>
<dbReference type="Pfam" id="PF00069">
    <property type="entry name" value="Pkinase"/>
    <property type="match status" value="1"/>
</dbReference>
<evidence type="ECO:0000259" key="20">
    <source>
        <dbReference type="PROSITE" id="PS50011"/>
    </source>
</evidence>
<keyword evidence="13 18" id="KW-1133">Transmembrane helix</keyword>
<dbReference type="Gene3D" id="3.30.200.20">
    <property type="entry name" value="Phosphorylase Kinase, domain 1"/>
    <property type="match status" value="1"/>
</dbReference>
<dbReference type="AlphaFoldDB" id="A0A6A4LCH5"/>
<protein>
    <recommendedName>
        <fullName evidence="5">non-specific serine/threonine protein kinase</fullName>
        <ecNumber evidence="5">2.7.11.1</ecNumber>
    </recommendedName>
</protein>
<sequence>MAIFNFQILLYSSLSISFCILFPQTTSLTFNRFNLTNFNDPDQKVNITTFGDAYISTQGLQLTSLEGQVGQATYIDRLHLWDSSISTRNLTDFSTHFVFVVDWEEHPNFADGFTFFLAGNESAGNESLSDGGGGMGLPVKPGTNWREPSTPFVAVEFDTFWNQFTDPDNMGPYPHVGIDVNSVVSNVTAVWYPNIPSGIQNEAWIRYDSSSFNLSLEFTVTTNITRVNDTINLIIDLRDYLPEWVTFGFSAATGTPLSAKTTVKSWEFSTSLEINRNVTDPVKPGSKKISIGAVVGLVVGTVVLVGGFVLVGFGFWRRSTRAKEEDEFEIEMSLENEFEAGAGPKKFSYGQLSRATNNFEEGQKLGEGGFGGVYRGFLTDLNSYIAVKRISKGSKQGIKEYATEVKIISRLRHKNLVQLIGWCHEKKELLLVYEITYDKYGAPCV</sequence>
<dbReference type="InterPro" id="IPR050528">
    <property type="entry name" value="L-type_Lectin-RKs"/>
</dbReference>
<dbReference type="GO" id="GO:0005886">
    <property type="term" value="C:plasma membrane"/>
    <property type="evidence" value="ECO:0007669"/>
    <property type="project" value="UniProtKB-SubCell"/>
</dbReference>
<comment type="caution">
    <text evidence="21">The sequence shown here is derived from an EMBL/GenBank/DDBJ whole genome shotgun (WGS) entry which is preliminary data.</text>
</comment>
<feature type="transmembrane region" description="Helical" evidence="18">
    <location>
        <begin position="291"/>
        <end position="316"/>
    </location>
</feature>
<keyword evidence="8 18" id="KW-0812">Transmembrane</keyword>
<keyword evidence="12 17" id="KW-0067">ATP-binding</keyword>
<feature type="chain" id="PRO_5025576971" description="non-specific serine/threonine protein kinase" evidence="19">
    <location>
        <begin position="28"/>
        <end position="445"/>
    </location>
</feature>
<dbReference type="CDD" id="cd06899">
    <property type="entry name" value="lectin_legume_LecRK_Arcelin_ConA"/>
    <property type="match status" value="1"/>
</dbReference>
<evidence type="ECO:0000256" key="15">
    <source>
        <dbReference type="ARBA" id="ARBA00023170"/>
    </source>
</evidence>
<dbReference type="PROSITE" id="PS00307">
    <property type="entry name" value="LECTIN_LEGUME_BETA"/>
    <property type="match status" value="1"/>
</dbReference>
<comment type="similarity">
    <text evidence="3">In the N-terminal section; belongs to the leguminous lectin family.</text>
</comment>
<comment type="subcellular location">
    <subcellularLocation>
        <location evidence="1">Cell membrane</location>
    </subcellularLocation>
    <subcellularLocation>
        <location evidence="2">Membrane</location>
        <topology evidence="2">Single-pass type I membrane protein</topology>
    </subcellularLocation>
</comment>
<keyword evidence="9 19" id="KW-0732">Signal</keyword>
<dbReference type="InterPro" id="IPR013320">
    <property type="entry name" value="ConA-like_dom_sf"/>
</dbReference>
<evidence type="ECO:0000256" key="10">
    <source>
        <dbReference type="ARBA" id="ARBA00022734"/>
    </source>
</evidence>
<organism evidence="21 22">
    <name type="scientific">Rhododendron williamsianum</name>
    <dbReference type="NCBI Taxonomy" id="262921"/>
    <lineage>
        <taxon>Eukaryota</taxon>
        <taxon>Viridiplantae</taxon>
        <taxon>Streptophyta</taxon>
        <taxon>Embryophyta</taxon>
        <taxon>Tracheophyta</taxon>
        <taxon>Spermatophyta</taxon>
        <taxon>Magnoliopsida</taxon>
        <taxon>eudicotyledons</taxon>
        <taxon>Gunneridae</taxon>
        <taxon>Pentapetalae</taxon>
        <taxon>asterids</taxon>
        <taxon>Ericales</taxon>
        <taxon>Ericaceae</taxon>
        <taxon>Ericoideae</taxon>
        <taxon>Rhodoreae</taxon>
        <taxon>Rhododendron</taxon>
    </lineage>
</organism>
<keyword evidence="6" id="KW-1003">Cell membrane</keyword>
<dbReference type="OrthoDB" id="4062651at2759"/>
<dbReference type="InterPro" id="IPR017441">
    <property type="entry name" value="Protein_kinase_ATP_BS"/>
</dbReference>
<dbReference type="InterPro" id="IPR000719">
    <property type="entry name" value="Prot_kinase_dom"/>
</dbReference>
<evidence type="ECO:0000256" key="4">
    <source>
        <dbReference type="ARBA" id="ARBA00010217"/>
    </source>
</evidence>
<dbReference type="SUPFAM" id="SSF49899">
    <property type="entry name" value="Concanavalin A-like lectins/glucanases"/>
    <property type="match status" value="1"/>
</dbReference>
<evidence type="ECO:0000256" key="13">
    <source>
        <dbReference type="ARBA" id="ARBA00022989"/>
    </source>
</evidence>
<dbReference type="PROSITE" id="PS50011">
    <property type="entry name" value="PROTEIN_KINASE_DOM"/>
    <property type="match status" value="1"/>
</dbReference>
<name>A0A6A4LCH5_9ERIC</name>
<evidence type="ECO:0000256" key="16">
    <source>
        <dbReference type="ARBA" id="ARBA00023180"/>
    </source>
</evidence>
<reference evidence="21 22" key="1">
    <citation type="journal article" date="2019" name="Genome Biol. Evol.">
        <title>The Rhododendron genome and chromosomal organization provide insight into shared whole-genome duplications across the heath family (Ericaceae).</title>
        <authorList>
            <person name="Soza V.L."/>
            <person name="Lindsley D."/>
            <person name="Waalkes A."/>
            <person name="Ramage E."/>
            <person name="Patwardhan R.P."/>
            <person name="Burton J.N."/>
            <person name="Adey A."/>
            <person name="Kumar A."/>
            <person name="Qiu R."/>
            <person name="Shendure J."/>
            <person name="Hall B."/>
        </authorList>
    </citation>
    <scope>NUCLEOTIDE SEQUENCE [LARGE SCALE GENOMIC DNA]</scope>
    <source>
        <strain evidence="21">RSF 1966-606</strain>
    </source>
</reference>
<dbReference type="GO" id="GO:0030246">
    <property type="term" value="F:carbohydrate binding"/>
    <property type="evidence" value="ECO:0007669"/>
    <property type="project" value="UniProtKB-KW"/>
</dbReference>
<dbReference type="Proteomes" id="UP000428333">
    <property type="component" value="Linkage Group LG09"/>
</dbReference>
<accession>A0A6A4LCH5</accession>
<evidence type="ECO:0000313" key="21">
    <source>
        <dbReference type="EMBL" id="KAE9452258.1"/>
    </source>
</evidence>
<feature type="signal peptide" evidence="19">
    <location>
        <begin position="1"/>
        <end position="27"/>
    </location>
</feature>
<comment type="similarity">
    <text evidence="4">In the C-terminal section; belongs to the protein kinase superfamily. Ser/Thr protein kinase family.</text>
</comment>
<dbReference type="Pfam" id="PF00139">
    <property type="entry name" value="Lectin_legB"/>
    <property type="match status" value="1"/>
</dbReference>
<dbReference type="InterPro" id="IPR001220">
    <property type="entry name" value="Legume_lectin_dom"/>
</dbReference>
<dbReference type="Gene3D" id="2.60.120.200">
    <property type="match status" value="1"/>
</dbReference>
<feature type="binding site" evidence="17">
    <location>
        <position position="388"/>
    </location>
    <ligand>
        <name>ATP</name>
        <dbReference type="ChEBI" id="CHEBI:30616"/>
    </ligand>
</feature>
<keyword evidence="14 18" id="KW-0472">Membrane</keyword>
<dbReference type="SUPFAM" id="SSF56112">
    <property type="entry name" value="Protein kinase-like (PK-like)"/>
    <property type="match status" value="1"/>
</dbReference>
<evidence type="ECO:0000256" key="18">
    <source>
        <dbReference type="SAM" id="Phobius"/>
    </source>
</evidence>
<evidence type="ECO:0000256" key="17">
    <source>
        <dbReference type="PROSITE-ProRule" id="PRU10141"/>
    </source>
</evidence>
<evidence type="ECO:0000256" key="2">
    <source>
        <dbReference type="ARBA" id="ARBA00004479"/>
    </source>
</evidence>
<keyword evidence="7" id="KW-0808">Transferase</keyword>
<evidence type="ECO:0000256" key="14">
    <source>
        <dbReference type="ARBA" id="ARBA00023136"/>
    </source>
</evidence>
<dbReference type="InterPro" id="IPR011009">
    <property type="entry name" value="Kinase-like_dom_sf"/>
</dbReference>
<keyword evidence="7" id="KW-0418">Kinase</keyword>
<keyword evidence="16" id="KW-0325">Glycoprotein</keyword>
<evidence type="ECO:0000256" key="9">
    <source>
        <dbReference type="ARBA" id="ARBA00022729"/>
    </source>
</evidence>
<evidence type="ECO:0000256" key="12">
    <source>
        <dbReference type="ARBA" id="ARBA00022840"/>
    </source>
</evidence>
<evidence type="ECO:0000313" key="22">
    <source>
        <dbReference type="Proteomes" id="UP000428333"/>
    </source>
</evidence>
<evidence type="ECO:0000256" key="5">
    <source>
        <dbReference type="ARBA" id="ARBA00012513"/>
    </source>
</evidence>
<dbReference type="PROSITE" id="PS00107">
    <property type="entry name" value="PROTEIN_KINASE_ATP"/>
    <property type="match status" value="1"/>
</dbReference>
<evidence type="ECO:0000256" key="3">
    <source>
        <dbReference type="ARBA" id="ARBA00008536"/>
    </source>
</evidence>
<keyword evidence="15" id="KW-0675">Receptor</keyword>
<feature type="domain" description="Protein kinase" evidence="20">
    <location>
        <begin position="359"/>
        <end position="445"/>
    </location>
</feature>
<keyword evidence="7" id="KW-0723">Serine/threonine-protein kinase</keyword>
<keyword evidence="22" id="KW-1185">Reference proteome</keyword>
<dbReference type="GO" id="GO:0004674">
    <property type="term" value="F:protein serine/threonine kinase activity"/>
    <property type="evidence" value="ECO:0007669"/>
    <property type="project" value="UniProtKB-KW"/>
</dbReference>
<evidence type="ECO:0000256" key="19">
    <source>
        <dbReference type="SAM" id="SignalP"/>
    </source>
</evidence>